<dbReference type="EMBL" id="JACHMV010000001">
    <property type="protein sequence ID" value="MBB4774791.1"/>
    <property type="molecule type" value="Genomic_DNA"/>
</dbReference>
<reference evidence="1" key="4">
    <citation type="submission" date="2023-12" db="EMBL/GenBank/DDBJ databases">
        <authorList>
            <person name="Sun Q."/>
            <person name="Inoue M."/>
        </authorList>
    </citation>
    <scope>NUCLEOTIDE SEQUENCE</scope>
    <source>
        <strain evidence="1">JCM 10667</strain>
    </source>
</reference>
<sequence length="181" mass="18863">MTRSGGPDPRPGLTRRAVLYAAGATGGVAAMGASAKADLLTETERKMVLQLAKAGSAYPMEPPSFGEKGTAMSRATMPRLREAEARLTAERAALVRKGAQALIAQGLLGAGRAQLLAGVGKAANGQGKDALIAAVQLAVATVSKHFDPAKDHPANDWVAVLGRLAERGIQPRPLRHQKERD</sequence>
<evidence type="ECO:0000313" key="1">
    <source>
        <dbReference type="EMBL" id="GAA0565991.1"/>
    </source>
</evidence>
<evidence type="ECO:0000313" key="4">
    <source>
        <dbReference type="Proteomes" id="UP001501427"/>
    </source>
</evidence>
<comment type="caution">
    <text evidence="2">The sequence shown here is derived from an EMBL/GenBank/DDBJ whole genome shotgun (WGS) entry which is preliminary data.</text>
</comment>
<organism evidence="2 3">
    <name type="scientific">Actinomadura livida</name>
    <dbReference type="NCBI Taxonomy" id="79909"/>
    <lineage>
        <taxon>Bacteria</taxon>
        <taxon>Bacillati</taxon>
        <taxon>Actinomycetota</taxon>
        <taxon>Actinomycetes</taxon>
        <taxon>Streptosporangiales</taxon>
        <taxon>Thermomonosporaceae</taxon>
        <taxon>Actinomadura</taxon>
    </lineage>
</organism>
<evidence type="ECO:0000313" key="3">
    <source>
        <dbReference type="Proteomes" id="UP000549343"/>
    </source>
</evidence>
<evidence type="ECO:0000313" key="2">
    <source>
        <dbReference type="EMBL" id="MBB4774791.1"/>
    </source>
</evidence>
<proteinExistence type="predicted"/>
<dbReference type="AlphaFoldDB" id="A0A7W7ICX7"/>
<protein>
    <submittedName>
        <fullName evidence="2">Uncharacterized protein</fullName>
    </submittedName>
</protein>
<dbReference type="EMBL" id="BAAAHD010000025">
    <property type="protein sequence ID" value="GAA0565991.1"/>
    <property type="molecule type" value="Genomic_DNA"/>
</dbReference>
<dbReference type="Proteomes" id="UP000549343">
    <property type="component" value="Unassembled WGS sequence"/>
</dbReference>
<keyword evidence="4" id="KW-1185">Reference proteome</keyword>
<reference evidence="4" key="2">
    <citation type="journal article" date="2019" name="Int. J. Syst. Evol. Microbiol.">
        <title>The Global Catalogue of Microorganisms (GCM) 10K type strain sequencing project: providing services to taxonomists for standard genome sequencing and annotation.</title>
        <authorList>
            <consortium name="The Broad Institute Genomics Platform"/>
            <consortium name="The Broad Institute Genome Sequencing Center for Infectious Disease"/>
            <person name="Wu L."/>
            <person name="Ma J."/>
        </authorList>
    </citation>
    <scope>NUCLEOTIDE SEQUENCE [LARGE SCALE GENOMIC DNA]</scope>
    <source>
        <strain evidence="4">JCM 10667</strain>
    </source>
</reference>
<dbReference type="RefSeq" id="WP_184883673.1">
    <property type="nucleotide sequence ID" value="NZ_BAAAHD010000025.1"/>
</dbReference>
<gene>
    <name evidence="2" type="ORF">F4557_003209</name>
    <name evidence="1" type="ORF">GCM10009546_30370</name>
</gene>
<dbReference type="PROSITE" id="PS51318">
    <property type="entry name" value="TAT"/>
    <property type="match status" value="1"/>
</dbReference>
<reference evidence="1" key="1">
    <citation type="journal article" date="2014" name="Int. J. Syst. Evol. Microbiol.">
        <title>Complete genome of a new Firmicutes species belonging to the dominant human colonic microbiota ('Ruminococcus bicirculans') reveals two chromosomes and a selective capacity to utilize plant glucans.</title>
        <authorList>
            <consortium name="NISC Comparative Sequencing Program"/>
            <person name="Wegmann U."/>
            <person name="Louis P."/>
            <person name="Goesmann A."/>
            <person name="Henrissat B."/>
            <person name="Duncan S.H."/>
            <person name="Flint H.J."/>
        </authorList>
    </citation>
    <scope>NUCLEOTIDE SEQUENCE</scope>
    <source>
        <strain evidence="1">JCM 10667</strain>
    </source>
</reference>
<reference evidence="2 3" key="3">
    <citation type="submission" date="2020-08" db="EMBL/GenBank/DDBJ databases">
        <title>Sequencing the genomes of 1000 actinobacteria strains.</title>
        <authorList>
            <person name="Klenk H.-P."/>
        </authorList>
    </citation>
    <scope>NUCLEOTIDE SEQUENCE [LARGE SCALE GENOMIC DNA]</scope>
    <source>
        <strain evidence="2 3">DSM 44772</strain>
    </source>
</reference>
<dbReference type="InterPro" id="IPR006311">
    <property type="entry name" value="TAT_signal"/>
</dbReference>
<accession>A0A7W7ICX7</accession>
<name>A0A7W7ICX7_9ACTN</name>
<dbReference type="Proteomes" id="UP001501427">
    <property type="component" value="Unassembled WGS sequence"/>
</dbReference>